<evidence type="ECO:0000256" key="14">
    <source>
        <dbReference type="ARBA" id="ARBA00074554"/>
    </source>
</evidence>
<evidence type="ECO:0000256" key="10">
    <source>
        <dbReference type="ARBA" id="ARBA00023136"/>
    </source>
</evidence>
<sequence>MDYVKLAENILENVGGSQNILAVWHCATRLRFNLKDETKANTKIIEHLDGVVTVVQSAGQYQVVIGNSVTKVYDAITSLDSNLGNDERNNKNVEEKQSLVNRLLAFVSSVFTPFLGALAASGILKGLLVLTTTFNIFSETDGAYQVWNAASDAIFYFLPLFIGFTAAKQLKVNQFVAVTIAGALVYPNLVSLLSETGGIDFFSLPIQAATYSASVIPILLTVWVLSYIEPFFDKLFPESVRNIFTPLLSIMIMVPLTLLVVGPIGNVVSKVLATILASLYNFSPMIAGFILGGIHQVIVIFGVHWALITLMINNISEYGQDPWLPIVCIAVFAQAGAALGVFLKTRDKKMKSLSGSAFVTAIFSITEPAIYGVNLKLKKPMYFALASSAIGGAIAGFGEVKATTFTFPGILAIPTYLGDGFIFEVIGLLVAIGLATILTYFFGDVNSTIEDNVVDLNNSNSDNFSVLPVKGDLIHLSDVNDEVFASGAMGKGLAVIPTDNTVRSPIQGTVTTIFETKHAIGLTSKNNVEVLLHIGLDTVNLKGQYFDVLVKEGQEITLGQELVQFDRTKIKEAGYNPTVIMVITNSLDIPTLEVNIANKRPVTIN</sequence>
<gene>
    <name evidence="21" type="ORF">ATZ35_00520</name>
</gene>
<evidence type="ECO:0000256" key="13">
    <source>
        <dbReference type="ARBA" id="ARBA00048931"/>
    </source>
</evidence>
<dbReference type="CDD" id="cd00212">
    <property type="entry name" value="PTS_IIB_glc"/>
    <property type="match status" value="1"/>
</dbReference>
<dbReference type="Proteomes" id="UP000067523">
    <property type="component" value="Chromosome"/>
</dbReference>
<dbReference type="GO" id="GO:0015771">
    <property type="term" value="P:trehalose transport"/>
    <property type="evidence" value="ECO:0007669"/>
    <property type="project" value="TreeGrafter"/>
</dbReference>
<dbReference type="PANTHER" id="PTHR30175">
    <property type="entry name" value="PHOSPHOTRANSFERASE SYSTEM TRANSPORT PROTEIN"/>
    <property type="match status" value="1"/>
</dbReference>
<protein>
    <recommendedName>
        <fullName evidence="14">PTS system sucrose-specific EIIBCA component</fullName>
        <ecNumber evidence="11">2.7.1.211</ecNumber>
    </recommendedName>
    <alternativeName>
        <fullName evidence="15">EIIBCA-Scr</fullName>
    </alternativeName>
</protein>
<dbReference type="InterPro" id="IPR003352">
    <property type="entry name" value="PTS_EIIC"/>
</dbReference>
<comment type="subcellular location">
    <subcellularLocation>
        <location evidence="1">Cell membrane</location>
        <topology evidence="1">Multi-pass membrane protein</topology>
    </subcellularLocation>
</comment>
<evidence type="ECO:0000259" key="18">
    <source>
        <dbReference type="PROSITE" id="PS51093"/>
    </source>
</evidence>
<feature type="domain" description="PTS EIIC type-1" evidence="20">
    <location>
        <begin position="105"/>
        <end position="460"/>
    </location>
</feature>
<feature type="active site" description="Phosphocysteine intermediate; for EIIB activity" evidence="16">
    <location>
        <position position="26"/>
    </location>
</feature>
<dbReference type="GO" id="GO:0090589">
    <property type="term" value="F:protein-phosphocysteine-trehalose phosphotransferase system transporter activity"/>
    <property type="evidence" value="ECO:0007669"/>
    <property type="project" value="TreeGrafter"/>
</dbReference>
<feature type="transmembrane region" description="Helical" evidence="17">
    <location>
        <begin position="144"/>
        <end position="163"/>
    </location>
</feature>
<dbReference type="InterPro" id="IPR050558">
    <property type="entry name" value="PTS_Sugar-Specific_Components"/>
</dbReference>
<dbReference type="InterPro" id="IPR011297">
    <property type="entry name" value="PTS_IIABC_b_glu"/>
</dbReference>
<feature type="domain" description="PTS EIIA type-1" evidence="18">
    <location>
        <begin position="481"/>
        <end position="585"/>
    </location>
</feature>
<dbReference type="Pfam" id="PF02378">
    <property type="entry name" value="PTS_EIIC"/>
    <property type="match status" value="1"/>
</dbReference>
<dbReference type="InterPro" id="IPR011055">
    <property type="entry name" value="Dup_hybrid_motif"/>
</dbReference>
<evidence type="ECO:0000256" key="3">
    <source>
        <dbReference type="ARBA" id="ARBA00022475"/>
    </source>
</evidence>
<feature type="transmembrane region" description="Helical" evidence="17">
    <location>
        <begin position="206"/>
        <end position="228"/>
    </location>
</feature>
<keyword evidence="8" id="KW-0418">Kinase</keyword>
<feature type="transmembrane region" description="Helical" evidence="17">
    <location>
        <begin position="355"/>
        <end position="375"/>
    </location>
</feature>
<dbReference type="GO" id="GO:0009401">
    <property type="term" value="P:phosphoenolpyruvate-dependent sugar phosphotransferase system"/>
    <property type="evidence" value="ECO:0007669"/>
    <property type="project" value="UniProtKB-KW"/>
</dbReference>
<dbReference type="FunFam" id="3.30.1360.60:FF:000001">
    <property type="entry name" value="PTS system glucose-specific IIBC component PtsG"/>
    <property type="match status" value="1"/>
</dbReference>
<dbReference type="GO" id="GO:0016301">
    <property type="term" value="F:kinase activity"/>
    <property type="evidence" value="ECO:0007669"/>
    <property type="project" value="UniProtKB-KW"/>
</dbReference>
<feature type="transmembrane region" description="Helical" evidence="17">
    <location>
        <begin position="240"/>
        <end position="265"/>
    </location>
</feature>
<dbReference type="NCBIfam" id="TIGR00830">
    <property type="entry name" value="PTBA"/>
    <property type="match status" value="1"/>
</dbReference>
<keyword evidence="9 17" id="KW-1133">Transmembrane helix</keyword>
<dbReference type="AlphaFoldDB" id="A0A0U2VD70"/>
<evidence type="ECO:0000313" key="22">
    <source>
        <dbReference type="Proteomes" id="UP000067523"/>
    </source>
</evidence>
<evidence type="ECO:0000256" key="7">
    <source>
        <dbReference type="ARBA" id="ARBA00022692"/>
    </source>
</evidence>
<dbReference type="FunFam" id="2.70.70.10:FF:000001">
    <property type="entry name" value="PTS system glucose-specific IIA component"/>
    <property type="match status" value="1"/>
</dbReference>
<evidence type="ECO:0000256" key="6">
    <source>
        <dbReference type="ARBA" id="ARBA00022683"/>
    </source>
</evidence>
<feature type="transmembrane region" description="Helical" evidence="17">
    <location>
        <begin position="381"/>
        <end position="400"/>
    </location>
</feature>
<keyword evidence="5" id="KW-0808">Transferase</keyword>
<proteinExistence type="predicted"/>
<accession>A0A0U2VD70</accession>
<dbReference type="Pfam" id="PF00367">
    <property type="entry name" value="PTS_EIIB"/>
    <property type="match status" value="1"/>
</dbReference>
<evidence type="ECO:0000256" key="11">
    <source>
        <dbReference type="ARBA" id="ARBA00044053"/>
    </source>
</evidence>
<evidence type="ECO:0000259" key="20">
    <source>
        <dbReference type="PROSITE" id="PS51103"/>
    </source>
</evidence>
<dbReference type="KEGG" id="erx:ATZ35_00520"/>
<reference evidence="22" key="1">
    <citation type="submission" date="2015-12" db="EMBL/GenBank/DDBJ databases">
        <authorList>
            <person name="Lauer A."/>
            <person name="Humrighouse B."/>
            <person name="Loparev V."/>
            <person name="Shewmaker P.L."/>
            <person name="Whitney A.M."/>
            <person name="McLaughlin R.W."/>
        </authorList>
    </citation>
    <scope>NUCLEOTIDE SEQUENCE [LARGE SCALE GENOMIC DNA]</scope>
    <source>
        <strain evidence="22">LMG 26678</strain>
    </source>
</reference>
<dbReference type="PROSITE" id="PS01035">
    <property type="entry name" value="PTS_EIIB_TYPE_1_CYS"/>
    <property type="match status" value="1"/>
</dbReference>
<keyword evidence="4" id="KW-0762">Sugar transport</keyword>
<keyword evidence="6" id="KW-0598">Phosphotransferase system</keyword>
<dbReference type="RefSeq" id="WP_208928401.1">
    <property type="nucleotide sequence ID" value="NZ_CP013655.1"/>
</dbReference>
<dbReference type="GO" id="GO:0008982">
    <property type="term" value="F:protein-N(PI)-phosphohistidine-sugar phosphotransferase activity"/>
    <property type="evidence" value="ECO:0007669"/>
    <property type="project" value="InterPro"/>
</dbReference>
<feature type="transmembrane region" description="Helical" evidence="17">
    <location>
        <begin position="322"/>
        <end position="343"/>
    </location>
</feature>
<dbReference type="InterPro" id="IPR018113">
    <property type="entry name" value="PTrfase_EIIB_Cys"/>
</dbReference>
<evidence type="ECO:0000256" key="9">
    <source>
        <dbReference type="ARBA" id="ARBA00022989"/>
    </source>
</evidence>
<dbReference type="Gene3D" id="3.30.1360.60">
    <property type="entry name" value="Glucose permease domain IIB"/>
    <property type="match status" value="1"/>
</dbReference>
<evidence type="ECO:0000256" key="15">
    <source>
        <dbReference type="ARBA" id="ARBA00081008"/>
    </source>
</evidence>
<keyword evidence="2" id="KW-0813">Transport</keyword>
<evidence type="ECO:0000259" key="19">
    <source>
        <dbReference type="PROSITE" id="PS51098"/>
    </source>
</evidence>
<dbReference type="NCBIfam" id="TIGR01995">
    <property type="entry name" value="PTS-II-ABC-beta"/>
    <property type="match status" value="1"/>
</dbReference>
<keyword evidence="3" id="KW-1003">Cell membrane</keyword>
<dbReference type="InterPro" id="IPR001127">
    <property type="entry name" value="PTS_EIIA_1_perm"/>
</dbReference>
<evidence type="ECO:0000256" key="16">
    <source>
        <dbReference type="PROSITE-ProRule" id="PRU00421"/>
    </source>
</evidence>
<dbReference type="InterPro" id="IPR001996">
    <property type="entry name" value="PTS_IIB_1"/>
</dbReference>
<evidence type="ECO:0000256" key="12">
    <source>
        <dbReference type="ARBA" id="ARBA00045139"/>
    </source>
</evidence>
<dbReference type="STRING" id="118060.ATZ35_00520"/>
<dbReference type="PANTHER" id="PTHR30175:SF1">
    <property type="entry name" value="PTS SYSTEM ARBUTIN-, CELLOBIOSE-, AND SALICIN-SPECIFIC EIIBC COMPONENT-RELATED"/>
    <property type="match status" value="1"/>
</dbReference>
<dbReference type="PROSITE" id="PS51093">
    <property type="entry name" value="PTS_EIIA_TYPE_1"/>
    <property type="match status" value="1"/>
</dbReference>
<dbReference type="PROSITE" id="PS51098">
    <property type="entry name" value="PTS_EIIB_TYPE_1"/>
    <property type="match status" value="1"/>
</dbReference>
<evidence type="ECO:0000256" key="1">
    <source>
        <dbReference type="ARBA" id="ARBA00004651"/>
    </source>
</evidence>
<keyword evidence="7 17" id="KW-0812">Transmembrane</keyword>
<evidence type="ECO:0000256" key="17">
    <source>
        <dbReference type="SAM" id="Phobius"/>
    </source>
</evidence>
<organism evidence="21 22">
    <name type="scientific">Enterococcus rotai</name>
    <dbReference type="NCBI Taxonomy" id="118060"/>
    <lineage>
        <taxon>Bacteria</taxon>
        <taxon>Bacillati</taxon>
        <taxon>Bacillota</taxon>
        <taxon>Bacilli</taxon>
        <taxon>Lactobacillales</taxon>
        <taxon>Enterococcaceae</taxon>
        <taxon>Enterococcus</taxon>
    </lineage>
</organism>
<dbReference type="InterPro" id="IPR013013">
    <property type="entry name" value="PTS_EIIC_1"/>
</dbReference>
<name>A0A0U2VD70_9ENTE</name>
<keyword evidence="22" id="KW-1185">Reference proteome</keyword>
<keyword evidence="10 17" id="KW-0472">Membrane</keyword>
<evidence type="ECO:0000256" key="5">
    <source>
        <dbReference type="ARBA" id="ARBA00022679"/>
    </source>
</evidence>
<feature type="transmembrane region" description="Helical" evidence="17">
    <location>
        <begin position="421"/>
        <end position="442"/>
    </location>
</feature>
<dbReference type="EMBL" id="CP013655">
    <property type="protein sequence ID" value="ALS35692.1"/>
    <property type="molecule type" value="Genomic_DNA"/>
</dbReference>
<dbReference type="SUPFAM" id="SSF55604">
    <property type="entry name" value="Glucose permease domain IIB"/>
    <property type="match status" value="1"/>
</dbReference>
<comment type="catalytic activity">
    <reaction evidence="13">
        <text>N(pros)-phospho-L-histidyl-[protein](out) + sucrose = sucrose 6(G)-phosphate(in) + L-histidyl-[protein]</text>
        <dbReference type="Rhea" id="RHEA:49236"/>
        <dbReference type="Rhea" id="RHEA-COMP:9745"/>
        <dbReference type="Rhea" id="RHEA-COMP:9746"/>
        <dbReference type="ChEBI" id="CHEBI:17992"/>
        <dbReference type="ChEBI" id="CHEBI:29979"/>
        <dbReference type="ChEBI" id="CHEBI:64837"/>
        <dbReference type="ChEBI" id="CHEBI:91002"/>
        <dbReference type="EC" id="2.7.1.211"/>
    </reaction>
</comment>
<dbReference type="EC" id="2.7.1.211" evidence="11"/>
<feature type="transmembrane region" description="Helical" evidence="17">
    <location>
        <begin position="175"/>
        <end position="194"/>
    </location>
</feature>
<dbReference type="Pfam" id="PF00358">
    <property type="entry name" value="PTS_EIIA_1"/>
    <property type="match status" value="1"/>
</dbReference>
<feature type="domain" description="PTS EIIB type-1" evidence="19">
    <location>
        <begin position="4"/>
        <end position="86"/>
    </location>
</feature>
<feature type="transmembrane region" description="Helical" evidence="17">
    <location>
        <begin position="103"/>
        <end position="124"/>
    </location>
</feature>
<dbReference type="PROSITE" id="PS51103">
    <property type="entry name" value="PTS_EIIC_TYPE_1"/>
    <property type="match status" value="1"/>
</dbReference>
<dbReference type="GO" id="GO:0005886">
    <property type="term" value="C:plasma membrane"/>
    <property type="evidence" value="ECO:0007669"/>
    <property type="project" value="UniProtKB-SubCell"/>
</dbReference>
<evidence type="ECO:0000256" key="8">
    <source>
        <dbReference type="ARBA" id="ARBA00022777"/>
    </source>
</evidence>
<dbReference type="Gene3D" id="2.70.70.10">
    <property type="entry name" value="Glucose Permease (Domain IIA)"/>
    <property type="match status" value="1"/>
</dbReference>
<evidence type="ECO:0000256" key="4">
    <source>
        <dbReference type="ARBA" id="ARBA00022597"/>
    </source>
</evidence>
<dbReference type="InterPro" id="IPR036878">
    <property type="entry name" value="Glu_permease_IIB"/>
</dbReference>
<dbReference type="SUPFAM" id="SSF51261">
    <property type="entry name" value="Duplicated hybrid motif"/>
    <property type="match status" value="1"/>
</dbReference>
<evidence type="ECO:0000256" key="2">
    <source>
        <dbReference type="ARBA" id="ARBA00022448"/>
    </source>
</evidence>
<evidence type="ECO:0000313" key="21">
    <source>
        <dbReference type="EMBL" id="ALS35692.1"/>
    </source>
</evidence>
<comment type="function">
    <text evidence="12">The phosphoenolpyruvate-dependent sugar phosphotransferase system (sugar PTS), a major carbohydrate active transport system, catalyzes the phosphorylation of incoming sugar substrates concomitantly with their translocation across the cell membrane. This system is involved in sucrose transport.</text>
</comment>